<keyword evidence="2" id="KW-1185">Reference proteome</keyword>
<proteinExistence type="predicted"/>
<evidence type="ECO:0000313" key="2">
    <source>
        <dbReference type="Proteomes" id="UP000536746"/>
    </source>
</evidence>
<gene>
    <name evidence="1" type="ORF">HNO84_14590</name>
</gene>
<dbReference type="RefSeq" id="WP_148664546.1">
    <property type="nucleotide sequence ID" value="NZ_CP018845.1"/>
</dbReference>
<protein>
    <submittedName>
        <fullName evidence="1">Uncharacterized protein</fullName>
    </submittedName>
</protein>
<evidence type="ECO:0000313" key="1">
    <source>
        <dbReference type="EMBL" id="NUU02830.1"/>
    </source>
</evidence>
<dbReference type="Proteomes" id="UP000536746">
    <property type="component" value="Unassembled WGS sequence"/>
</dbReference>
<name>A0ABX2M0B6_9BURK</name>
<comment type="caution">
    <text evidence="1">The sequence shown here is derived from an EMBL/GenBank/DDBJ whole genome shotgun (WGS) entry which is preliminary data.</text>
</comment>
<accession>A0ABX2M0B6</accession>
<dbReference type="EMBL" id="JABFMT010000014">
    <property type="protein sequence ID" value="NUU02830.1"/>
    <property type="molecule type" value="Genomic_DNA"/>
</dbReference>
<sequence>MKKMASSICHRGWKIKVRYEQKLYHWTIVELLAVHDNDQIAATETSLQQRYATSQAALAFGHIEGRRLIDERLGPVQ</sequence>
<reference evidence="1 2" key="1">
    <citation type="journal article" date="2020" name="Front. Plant Sci.">
        <title>Isolation of Rhizosphere Bacteria That Improve Quality and Water Stress Tolerance in Greenhouse Ornamentals.</title>
        <authorList>
            <person name="Nordstedt N.P."/>
            <person name="Jones M.L."/>
        </authorList>
    </citation>
    <scope>NUCLEOTIDE SEQUENCE [LARGE SCALE GENOMIC DNA]</scope>
    <source>
        <strain evidence="1 2">C6C2</strain>
    </source>
</reference>
<organism evidence="1 2">
    <name type="scientific">Herbaspirillum robiniae</name>
    <dbReference type="NCBI Taxonomy" id="2014887"/>
    <lineage>
        <taxon>Bacteria</taxon>
        <taxon>Pseudomonadati</taxon>
        <taxon>Pseudomonadota</taxon>
        <taxon>Betaproteobacteria</taxon>
        <taxon>Burkholderiales</taxon>
        <taxon>Oxalobacteraceae</taxon>
        <taxon>Herbaspirillum</taxon>
    </lineage>
</organism>